<sequence>MKALYQFKEEGIDVPLVYFEDFYEFIRERHTSDDKKLHKHNVLREFKGHKEGIKDLTHGKAVTTTSVSKFIFNHFDDYKICTEIGTDISNCFFSEKKKTNTKTLLDLYKSVAEVDLNCFNDPEFRDVYVPTLAINYRSLFIDQEWDKIILFETHYCNYLAKEKDNFETTVKRKWELLDYLKVIYEISKTWTNNTGATIKRRISRQKAFEITQNIEVHGRQSHFPVVIESQLMKNLDLLWPDSVINVACVDTSMSKLSNALTIILSCIEDIEPKDISKHVSRFLNTRHNVNVSKIVFLSQDSLPNYTQENNDTARFHLRDDIFLGKLTESVLHIETPPQVDVLETNTYKCDVCHTTSLPKPLSIKDFSIVQEWYLDVSLDVQILFQTFINKMSVRKSKHNDDLLTTKLDRLYGLYDAMLNTFNRTYIGILQQANTDELAMHFKSITSVFSITNSTGISTSLIQAERKIKERTVNDLCYYNTYLKRYPLRYETQDGELENLVSLQECHLILMMDNLVRLITYSDPNPGENRTGQVCTLPLTLQGLPKDNVITDKWHLENCNKTDRCLCKNATTLTKNDFDLSLISLKPDEKEVWDRFSQVLTWGNISLWKRLRETNLIDIAPKSMTTEEEIEQGEEEEIMDSEENEDNLSDLLDLEPDELDMIQYESTEQETTETMFLEAETSDHEDCTDPEEENLGSLLETANLLSYTSKLLHNEINDHDLSGIYELTMDEEELELSFGNMSLDNQTSKSNNSLTSTDESNVLNLFGFKKFKVPPLLCRHPPPATGRDDDIYKLKEIMDDVIVKTGRINVPHEGVDRILFGPDNKIGANLLEIVKDPRYNHFLPEFPLLHLRKSKINTLFSSYKDTGLLQLLMYMCDEEKKEWPKLISMDHIDVATKYVRRLSLSFHISFMCRFLQSLEPEEALAVIDMLEAGKIEETSSLWSSKFQDFMNTGITQNCTFALHADMMQHCDEVVAVYLSERLGGNTGYNLLLGAVKRSLPFSFLNGASSYGPYCAQLLIQHYSAGHFHQCLKKALYSTPIGNSSVNFACDSKREMDHQDALRGFRSGSSMTSVIGRMSLIDSFNETHQIRSKSHTNSKEDSNVDWALSETDLHHIIPTVALILRRNGLCLEENNYPENVYTSEKLVLSPCVLDNTTSDIGKYLIKRYLANNSFLGMTMDDIPELNETSGPASFVRRVKRSKGVTIKRTAEKVTLQTKTERQVKEENRKALLKREMQRASFLSSEMNMCQALVKPDCTKPKVMKSKGMQQALVNLLQELKCQQNLISLNLKSVPKEITDTVELVTIEFAGVKFKTKVTSGIQYIKYVQNAVIKPILRQFPTAERLILCEEKYSFTPDTFKAATHQQRTLKTKATIAHLRTSHEMINQNQFRKEDIVTTREGKTIMSTYLAANANQLEIGADFILDIDSELNMKVVPCEHSVECICQNYTIPIQCSFKKTCPKPIIQDLNDIHQRKGEAEMSQVDWLCMCKAGLSPSKAACSIVTSGDIDAIPIHMFALSDNWPFAQGKYSHPVFVVLQKPNKKIDVYNIMSLIEFFHSHFEDVDIAKKISIVLCMGGNDFIPKFYGISHQKMLNLFLNNDFFRTNLLQKDNRNIYQIDTPTYKMFMKKLYCPKTMNSESSFDDVRKATMISKHQNQNTDLVYSKSLRSGQLWLPPESAIERIADIINLQIEYLSTAGNPMDLLPNFLGKDCLRKTEDNEVEYYFGPDSKGNVSEIIGQKRRMEDTPQKGRRKKRMTTSTPVKS</sequence>
<dbReference type="EMBL" id="UYJE01002884">
    <property type="protein sequence ID" value="VDI14610.1"/>
    <property type="molecule type" value="Genomic_DNA"/>
</dbReference>
<gene>
    <name evidence="2" type="ORF">MGAL_10B077233</name>
</gene>
<evidence type="ECO:0000256" key="1">
    <source>
        <dbReference type="SAM" id="MobiDB-lite"/>
    </source>
</evidence>
<proteinExistence type="predicted"/>
<feature type="non-terminal residue" evidence="2">
    <location>
        <position position="1"/>
    </location>
</feature>
<comment type="caution">
    <text evidence="2">The sequence shown here is derived from an EMBL/GenBank/DDBJ whole genome shotgun (WGS) entry which is preliminary data.</text>
</comment>
<reference evidence="2" key="1">
    <citation type="submission" date="2018-11" db="EMBL/GenBank/DDBJ databases">
        <authorList>
            <person name="Alioto T."/>
            <person name="Alioto T."/>
        </authorList>
    </citation>
    <scope>NUCLEOTIDE SEQUENCE</scope>
</reference>
<name>A0A8B6D7P1_MYTGA</name>
<organism evidence="2 3">
    <name type="scientific">Mytilus galloprovincialis</name>
    <name type="common">Mediterranean mussel</name>
    <dbReference type="NCBI Taxonomy" id="29158"/>
    <lineage>
        <taxon>Eukaryota</taxon>
        <taxon>Metazoa</taxon>
        <taxon>Spiralia</taxon>
        <taxon>Lophotrochozoa</taxon>
        <taxon>Mollusca</taxon>
        <taxon>Bivalvia</taxon>
        <taxon>Autobranchia</taxon>
        <taxon>Pteriomorphia</taxon>
        <taxon>Mytilida</taxon>
        <taxon>Mytiloidea</taxon>
        <taxon>Mytilidae</taxon>
        <taxon>Mytilinae</taxon>
        <taxon>Mytilus</taxon>
    </lineage>
</organism>
<evidence type="ECO:0000313" key="2">
    <source>
        <dbReference type="EMBL" id="VDI14610.1"/>
    </source>
</evidence>
<accession>A0A8B6D7P1</accession>
<dbReference type="Proteomes" id="UP000596742">
    <property type="component" value="Unassembled WGS sequence"/>
</dbReference>
<evidence type="ECO:0000313" key="3">
    <source>
        <dbReference type="Proteomes" id="UP000596742"/>
    </source>
</evidence>
<feature type="compositionally biased region" description="Acidic residues" evidence="1">
    <location>
        <begin position="625"/>
        <end position="645"/>
    </location>
</feature>
<dbReference type="OrthoDB" id="6151623at2759"/>
<feature type="region of interest" description="Disordered" evidence="1">
    <location>
        <begin position="1729"/>
        <end position="1761"/>
    </location>
</feature>
<keyword evidence="3" id="KW-1185">Reference proteome</keyword>
<protein>
    <submittedName>
        <fullName evidence="2">Uncharacterized protein</fullName>
    </submittedName>
</protein>
<feature type="region of interest" description="Disordered" evidence="1">
    <location>
        <begin position="624"/>
        <end position="645"/>
    </location>
</feature>